<sequence>MSFREKLTWLRLIALIGFGGAYFGPVFGSYLGVADVPGGSFWWMIYCVVTLFIGLPIATTIMSLSALRNPREVQSPKDERDRQIGLLGSRTGFYVLVVGVILSMLTLHMGARIVQMVNYMLFALLVAELSRLGTAVFLYRRGW</sequence>
<protein>
    <submittedName>
        <fullName evidence="1">Uncharacterized protein</fullName>
    </submittedName>
</protein>
<dbReference type="AlphaFoldDB" id="A0A2K9NBM2"/>
<gene>
    <name evidence="1" type="ORF">C0V82_09950</name>
</gene>
<keyword evidence="2" id="KW-1185">Reference proteome</keyword>
<proteinExistence type="predicted"/>
<organism evidence="1 2">
    <name type="scientific">Niveispirillum cyanobacteriorum</name>
    <dbReference type="NCBI Taxonomy" id="1612173"/>
    <lineage>
        <taxon>Bacteria</taxon>
        <taxon>Pseudomonadati</taxon>
        <taxon>Pseudomonadota</taxon>
        <taxon>Alphaproteobacteria</taxon>
        <taxon>Rhodospirillales</taxon>
        <taxon>Azospirillaceae</taxon>
        <taxon>Niveispirillum</taxon>
    </lineage>
</organism>
<name>A0A2K9NBM2_9PROT</name>
<dbReference type="EMBL" id="CP025611">
    <property type="protein sequence ID" value="AUN30518.1"/>
    <property type="molecule type" value="Genomic_DNA"/>
</dbReference>
<dbReference type="RefSeq" id="WP_102112200.1">
    <property type="nucleotide sequence ID" value="NZ_BMGN01000002.1"/>
</dbReference>
<reference evidence="1 2" key="1">
    <citation type="submission" date="2017-12" db="EMBL/GenBank/DDBJ databases">
        <title>Genomes of bacteria within cyanobacterial aggregates.</title>
        <authorList>
            <person name="Cai H."/>
        </authorList>
    </citation>
    <scope>NUCLEOTIDE SEQUENCE [LARGE SCALE GENOMIC DNA]</scope>
    <source>
        <strain evidence="1 2">TH16</strain>
    </source>
</reference>
<dbReference type="OrthoDB" id="6024295at2"/>
<evidence type="ECO:0000313" key="2">
    <source>
        <dbReference type="Proteomes" id="UP000234752"/>
    </source>
</evidence>
<evidence type="ECO:0000313" key="1">
    <source>
        <dbReference type="EMBL" id="AUN30518.1"/>
    </source>
</evidence>
<accession>A0A2K9NBM2</accession>
<dbReference type="KEGG" id="ncb:C0V82_09950"/>
<dbReference type="Proteomes" id="UP000234752">
    <property type="component" value="Chromosome eg_1"/>
</dbReference>